<proteinExistence type="predicted"/>
<dbReference type="EMBL" id="JAAAXJ010000003">
    <property type="protein sequence ID" value="NBJ24247.1"/>
    <property type="molecule type" value="Genomic_DNA"/>
</dbReference>
<sequence>MSNDTMIRQEIRCSFALIRGLIRNYSGLYAGEDLAADVLRYCDEMAGREASSPRLKEARRIVAERCRHLAQAADRFSQRDPAFIAIARARADAAVDLLQDAIFECRKSRMPVPSSGRLLRRKSL</sequence>
<name>A0ABW9YV56_9HYPH</name>
<reference evidence="1 2" key="1">
    <citation type="submission" date="2020-01" db="EMBL/GenBank/DDBJ databases">
        <title>Microvirga sp. nov., an arsenate reduction bacterium isolated from Tibet hotspring sediments.</title>
        <authorList>
            <person name="Yuan C.-G."/>
        </authorList>
    </citation>
    <scope>NUCLEOTIDE SEQUENCE [LARGE SCALE GENOMIC DNA]</scope>
    <source>
        <strain evidence="1 2">SYSU G3D203</strain>
    </source>
</reference>
<evidence type="ECO:0000313" key="1">
    <source>
        <dbReference type="EMBL" id="NBJ24247.1"/>
    </source>
</evidence>
<dbReference type="Proteomes" id="UP000818323">
    <property type="component" value="Unassembled WGS sequence"/>
</dbReference>
<dbReference type="RefSeq" id="WP_161722510.1">
    <property type="nucleotide sequence ID" value="NZ_JAAAXI010000004.1"/>
</dbReference>
<gene>
    <name evidence="1" type="ORF">GR303_07750</name>
</gene>
<keyword evidence="2" id="KW-1185">Reference proteome</keyword>
<evidence type="ECO:0000313" key="2">
    <source>
        <dbReference type="Proteomes" id="UP000818323"/>
    </source>
</evidence>
<accession>A0ABW9YV56</accession>
<organism evidence="1 2">
    <name type="scientific">Microvirga arsenatis</name>
    <dbReference type="NCBI Taxonomy" id="2692265"/>
    <lineage>
        <taxon>Bacteria</taxon>
        <taxon>Pseudomonadati</taxon>
        <taxon>Pseudomonadota</taxon>
        <taxon>Alphaproteobacteria</taxon>
        <taxon>Hyphomicrobiales</taxon>
        <taxon>Methylobacteriaceae</taxon>
        <taxon>Microvirga</taxon>
    </lineage>
</organism>
<comment type="caution">
    <text evidence="1">The sequence shown here is derived from an EMBL/GenBank/DDBJ whole genome shotgun (WGS) entry which is preliminary data.</text>
</comment>
<protein>
    <submittedName>
        <fullName evidence="1">Uncharacterized protein</fullName>
    </submittedName>
</protein>